<accession>A0A4W5NBL6</accession>
<keyword evidence="4" id="KW-1185">Reference proteome</keyword>
<dbReference type="PANTHER" id="PTHR45710:SF8">
    <property type="entry name" value="RERATING FAMILY MEMBER 4"/>
    <property type="match status" value="1"/>
</dbReference>
<name>A0A4W5NBL6_9TELE</name>
<dbReference type="PROSITE" id="PS50041">
    <property type="entry name" value="C_TYPE_LECTIN_2"/>
    <property type="match status" value="1"/>
</dbReference>
<comment type="subcellular location">
    <subcellularLocation>
        <location evidence="1">Cell membrane</location>
        <topology evidence="1">Single-pass type II membrane protein</topology>
    </subcellularLocation>
</comment>
<evidence type="ECO:0000259" key="2">
    <source>
        <dbReference type="PROSITE" id="PS50041"/>
    </source>
</evidence>
<dbReference type="STRING" id="62062.ENSHHUP00000046865"/>
<dbReference type="InterPro" id="IPR001304">
    <property type="entry name" value="C-type_lectin-like"/>
</dbReference>
<sequence>MVTNSKSQTGLTRQLSYRDSGDPLLMLQRVWGCCVFSYWLGSSIYHMYTANLQRERHLYSQPRERDYFRNLLCAKACPEGWLKFYCSCYYITTEQKSWNESRHDCLARKADLVIINSQEEQVFLTTFDQWIWIGLTDRETEGTWKWVLMVI</sequence>
<dbReference type="InterPro" id="IPR016186">
    <property type="entry name" value="C-type_lectin-like/link_sf"/>
</dbReference>
<evidence type="ECO:0000313" key="3">
    <source>
        <dbReference type="Ensembl" id="ENSHHUP00000046865.1"/>
    </source>
</evidence>
<evidence type="ECO:0000256" key="1">
    <source>
        <dbReference type="ARBA" id="ARBA00004401"/>
    </source>
</evidence>
<reference evidence="3" key="2">
    <citation type="submission" date="2025-08" db="UniProtKB">
        <authorList>
            <consortium name="Ensembl"/>
        </authorList>
    </citation>
    <scope>IDENTIFICATION</scope>
</reference>
<evidence type="ECO:0000313" key="4">
    <source>
        <dbReference type="Proteomes" id="UP000314982"/>
    </source>
</evidence>
<dbReference type="Ensembl" id="ENSHHUT00000048585.1">
    <property type="protein sequence ID" value="ENSHHUP00000046865.1"/>
    <property type="gene ID" value="ENSHHUG00000028504.1"/>
</dbReference>
<dbReference type="Gene3D" id="3.10.100.10">
    <property type="entry name" value="Mannose-Binding Protein A, subunit A"/>
    <property type="match status" value="1"/>
</dbReference>
<reference evidence="4" key="1">
    <citation type="submission" date="2018-06" db="EMBL/GenBank/DDBJ databases">
        <title>Genome assembly of Danube salmon.</title>
        <authorList>
            <person name="Macqueen D.J."/>
            <person name="Gundappa M.K."/>
        </authorList>
    </citation>
    <scope>NUCLEOTIDE SEQUENCE [LARGE SCALE GENOMIC DNA]</scope>
</reference>
<dbReference type="GO" id="GO:0005886">
    <property type="term" value="C:plasma membrane"/>
    <property type="evidence" value="ECO:0007669"/>
    <property type="project" value="UniProtKB-SubCell"/>
</dbReference>
<organism evidence="3 4">
    <name type="scientific">Hucho hucho</name>
    <name type="common">huchen</name>
    <dbReference type="NCBI Taxonomy" id="62062"/>
    <lineage>
        <taxon>Eukaryota</taxon>
        <taxon>Metazoa</taxon>
        <taxon>Chordata</taxon>
        <taxon>Craniata</taxon>
        <taxon>Vertebrata</taxon>
        <taxon>Euteleostomi</taxon>
        <taxon>Actinopterygii</taxon>
        <taxon>Neopterygii</taxon>
        <taxon>Teleostei</taxon>
        <taxon>Protacanthopterygii</taxon>
        <taxon>Salmoniformes</taxon>
        <taxon>Salmonidae</taxon>
        <taxon>Salmoninae</taxon>
        <taxon>Hucho</taxon>
    </lineage>
</organism>
<dbReference type="GeneTree" id="ENSGT01020000230338"/>
<proteinExistence type="predicted"/>
<dbReference type="SUPFAM" id="SSF56436">
    <property type="entry name" value="C-type lectin-like"/>
    <property type="match status" value="1"/>
</dbReference>
<feature type="domain" description="C-type lectin" evidence="2">
    <location>
        <begin position="84"/>
        <end position="147"/>
    </location>
</feature>
<reference evidence="3" key="3">
    <citation type="submission" date="2025-09" db="UniProtKB">
        <authorList>
            <consortium name="Ensembl"/>
        </authorList>
    </citation>
    <scope>IDENTIFICATION</scope>
</reference>
<dbReference type="AlphaFoldDB" id="A0A4W5NBL6"/>
<dbReference type="InterPro" id="IPR050828">
    <property type="entry name" value="C-type_lectin/matrix_domain"/>
</dbReference>
<protein>
    <recommendedName>
        <fullName evidence="2">C-type lectin domain-containing protein</fullName>
    </recommendedName>
</protein>
<dbReference type="Pfam" id="PF00059">
    <property type="entry name" value="Lectin_C"/>
    <property type="match status" value="1"/>
</dbReference>
<dbReference type="PANTHER" id="PTHR45710">
    <property type="entry name" value="C-TYPE LECTIN DOMAIN-CONTAINING PROTEIN 180"/>
    <property type="match status" value="1"/>
</dbReference>
<dbReference type="Proteomes" id="UP000314982">
    <property type="component" value="Unassembled WGS sequence"/>
</dbReference>
<dbReference type="InterPro" id="IPR016187">
    <property type="entry name" value="CTDL_fold"/>
</dbReference>